<evidence type="ECO:0000256" key="1">
    <source>
        <dbReference type="ARBA" id="ARBA00004651"/>
    </source>
</evidence>
<dbReference type="PANTHER" id="PTHR42920">
    <property type="entry name" value="OS03G0707200 PROTEIN-RELATED"/>
    <property type="match status" value="1"/>
</dbReference>
<dbReference type="InterPro" id="IPR051258">
    <property type="entry name" value="Diverse_Substrate_Transporter"/>
</dbReference>
<feature type="transmembrane region" description="Helical" evidence="6">
    <location>
        <begin position="140"/>
        <end position="158"/>
    </location>
</feature>
<evidence type="ECO:0000256" key="5">
    <source>
        <dbReference type="ARBA" id="ARBA00023136"/>
    </source>
</evidence>
<dbReference type="SUPFAM" id="SSF103481">
    <property type="entry name" value="Multidrug resistance efflux transporter EmrE"/>
    <property type="match status" value="2"/>
</dbReference>
<protein>
    <submittedName>
        <fullName evidence="8">EamA family transporter</fullName>
    </submittedName>
</protein>
<feature type="transmembrane region" description="Helical" evidence="6">
    <location>
        <begin position="51"/>
        <end position="74"/>
    </location>
</feature>
<feature type="domain" description="EamA" evidence="7">
    <location>
        <begin position="56"/>
        <end position="180"/>
    </location>
</feature>
<dbReference type="InterPro" id="IPR000620">
    <property type="entry name" value="EamA_dom"/>
</dbReference>
<evidence type="ECO:0000259" key="7">
    <source>
        <dbReference type="Pfam" id="PF00892"/>
    </source>
</evidence>
<dbReference type="EMBL" id="CP027666">
    <property type="protein sequence ID" value="AVO33225.1"/>
    <property type="molecule type" value="Genomic_DNA"/>
</dbReference>
<evidence type="ECO:0000256" key="2">
    <source>
        <dbReference type="ARBA" id="ARBA00022475"/>
    </source>
</evidence>
<sequence length="335" mass="34239">MARRLGLAGGGGKPVILRKHCPPIVPIADLHRPRAAPPLTSSARPSSSSAAAANGLALGAVGLWASLAALGTSLAHVPPFLLTGLALLLGSVLALPMVRFDVRRLAVPWPTLALGVYGLFGYHFLLFTALQLAPPVEANLVNYLWPLGIVFLAPLLLPGVRLTRLHMVAAVLGFAGAAIAIVGRGGAGASAGPWAAAGYGCAAAAAVVWSTYSLLTKRLSMTGRAFPTAAIGLFGVVSGVLALVCHALLEPSVALSARDLALIALLGLGPLGGAFFLWDAALKRGDARQIGVLSYLTPLLSTFLLLMTTGQALTWNVALATGLILVAAVLGTRAR</sequence>
<dbReference type="AlphaFoldDB" id="A0A2S0MBE2"/>
<feature type="domain" description="EamA" evidence="7">
    <location>
        <begin position="198"/>
        <end position="330"/>
    </location>
</feature>
<feature type="transmembrane region" description="Helical" evidence="6">
    <location>
        <begin position="194"/>
        <end position="215"/>
    </location>
</feature>
<organism evidence="8 9">
    <name type="scientific">Ottowia oryzae</name>
    <dbReference type="NCBI Taxonomy" id="2109914"/>
    <lineage>
        <taxon>Bacteria</taxon>
        <taxon>Pseudomonadati</taxon>
        <taxon>Pseudomonadota</taxon>
        <taxon>Betaproteobacteria</taxon>
        <taxon>Burkholderiales</taxon>
        <taxon>Comamonadaceae</taxon>
        <taxon>Ottowia</taxon>
    </lineage>
</organism>
<keyword evidence="5 6" id="KW-0472">Membrane</keyword>
<evidence type="ECO:0000256" key="4">
    <source>
        <dbReference type="ARBA" id="ARBA00022989"/>
    </source>
</evidence>
<feature type="transmembrane region" description="Helical" evidence="6">
    <location>
        <begin position="227"/>
        <end position="249"/>
    </location>
</feature>
<keyword evidence="4 6" id="KW-1133">Transmembrane helix</keyword>
<keyword evidence="2" id="KW-1003">Cell membrane</keyword>
<evidence type="ECO:0000313" key="8">
    <source>
        <dbReference type="EMBL" id="AVO33225.1"/>
    </source>
</evidence>
<dbReference type="GO" id="GO:0005886">
    <property type="term" value="C:plasma membrane"/>
    <property type="evidence" value="ECO:0007669"/>
    <property type="project" value="UniProtKB-SubCell"/>
</dbReference>
<accession>A0A2S0MBE2</accession>
<reference evidence="8 9" key="1">
    <citation type="submission" date="2018-03" db="EMBL/GenBank/DDBJ databases">
        <title>Genome sequencing of Ottowia sp.</title>
        <authorList>
            <person name="Kim S.-J."/>
            <person name="Heo J."/>
            <person name="Kwon S.-W."/>
        </authorList>
    </citation>
    <scope>NUCLEOTIDE SEQUENCE [LARGE SCALE GENOMIC DNA]</scope>
    <source>
        <strain evidence="8 9">KADR8-3</strain>
    </source>
</reference>
<gene>
    <name evidence="8" type="ORF">C6570_02380</name>
</gene>
<feature type="transmembrane region" description="Helical" evidence="6">
    <location>
        <begin position="165"/>
        <end position="182"/>
    </location>
</feature>
<feature type="transmembrane region" description="Helical" evidence="6">
    <location>
        <begin position="290"/>
        <end position="307"/>
    </location>
</feature>
<dbReference type="KEGG" id="otk:C6570_02380"/>
<dbReference type="InterPro" id="IPR037185">
    <property type="entry name" value="EmrE-like"/>
</dbReference>
<feature type="transmembrane region" description="Helical" evidence="6">
    <location>
        <begin position="313"/>
        <end position="332"/>
    </location>
</feature>
<comment type="subcellular location">
    <subcellularLocation>
        <location evidence="1">Cell membrane</location>
        <topology evidence="1">Multi-pass membrane protein</topology>
    </subcellularLocation>
</comment>
<dbReference type="OrthoDB" id="7065924at2"/>
<keyword evidence="9" id="KW-1185">Reference proteome</keyword>
<dbReference type="Pfam" id="PF00892">
    <property type="entry name" value="EamA"/>
    <property type="match status" value="2"/>
</dbReference>
<proteinExistence type="predicted"/>
<name>A0A2S0MBE2_9BURK</name>
<feature type="transmembrane region" description="Helical" evidence="6">
    <location>
        <begin position="80"/>
        <end position="100"/>
    </location>
</feature>
<evidence type="ECO:0000313" key="9">
    <source>
        <dbReference type="Proteomes" id="UP000239709"/>
    </source>
</evidence>
<evidence type="ECO:0000256" key="6">
    <source>
        <dbReference type="SAM" id="Phobius"/>
    </source>
</evidence>
<dbReference type="PANTHER" id="PTHR42920:SF24">
    <property type="entry name" value="AROMATIC AMINO ACID EXPORTER YDDG"/>
    <property type="match status" value="1"/>
</dbReference>
<evidence type="ECO:0000256" key="3">
    <source>
        <dbReference type="ARBA" id="ARBA00022692"/>
    </source>
</evidence>
<dbReference type="Proteomes" id="UP000239709">
    <property type="component" value="Chromosome"/>
</dbReference>
<feature type="transmembrane region" description="Helical" evidence="6">
    <location>
        <begin position="261"/>
        <end position="278"/>
    </location>
</feature>
<feature type="transmembrane region" description="Helical" evidence="6">
    <location>
        <begin position="112"/>
        <end position="134"/>
    </location>
</feature>
<keyword evidence="3 6" id="KW-0812">Transmembrane</keyword>